<feature type="domain" description="RING-type" evidence="10">
    <location>
        <begin position="407"/>
        <end position="448"/>
    </location>
</feature>
<dbReference type="InterPro" id="IPR001841">
    <property type="entry name" value="Znf_RING"/>
</dbReference>
<dbReference type="GO" id="GO:0061630">
    <property type="term" value="F:ubiquitin protein ligase activity"/>
    <property type="evidence" value="ECO:0007669"/>
    <property type="project" value="UniProtKB-EC"/>
</dbReference>
<dbReference type="EMBL" id="NMUH01005097">
    <property type="protein sequence ID" value="MQM11788.1"/>
    <property type="molecule type" value="Genomic_DNA"/>
</dbReference>
<organism evidence="11 12">
    <name type="scientific">Colocasia esculenta</name>
    <name type="common">Wild taro</name>
    <name type="synonym">Arum esculentum</name>
    <dbReference type="NCBI Taxonomy" id="4460"/>
    <lineage>
        <taxon>Eukaryota</taxon>
        <taxon>Viridiplantae</taxon>
        <taxon>Streptophyta</taxon>
        <taxon>Embryophyta</taxon>
        <taxon>Tracheophyta</taxon>
        <taxon>Spermatophyta</taxon>
        <taxon>Magnoliopsida</taxon>
        <taxon>Liliopsida</taxon>
        <taxon>Araceae</taxon>
        <taxon>Aroideae</taxon>
        <taxon>Colocasieae</taxon>
        <taxon>Colocasia</taxon>
    </lineage>
</organism>
<protein>
    <recommendedName>
        <fullName evidence="2">RING-type E3 ubiquitin transferase</fullName>
        <ecNumber evidence="2">2.3.2.27</ecNumber>
    </recommendedName>
</protein>
<evidence type="ECO:0000256" key="6">
    <source>
        <dbReference type="ARBA" id="ARBA00022786"/>
    </source>
</evidence>
<evidence type="ECO:0000256" key="7">
    <source>
        <dbReference type="ARBA" id="ARBA00022833"/>
    </source>
</evidence>
<dbReference type="FunFam" id="3.30.40.10:FF:000022">
    <property type="entry name" value="E3 ubiquitin-protein ligase RING1-like"/>
    <property type="match status" value="1"/>
</dbReference>
<evidence type="ECO:0000313" key="11">
    <source>
        <dbReference type="EMBL" id="MQM11788.1"/>
    </source>
</evidence>
<evidence type="ECO:0000313" key="12">
    <source>
        <dbReference type="Proteomes" id="UP000652761"/>
    </source>
</evidence>
<dbReference type="PANTHER" id="PTHR15710:SF108">
    <property type="entry name" value="OS03G0286100 PROTEIN"/>
    <property type="match status" value="1"/>
</dbReference>
<keyword evidence="5 8" id="KW-0863">Zinc-finger</keyword>
<evidence type="ECO:0000256" key="5">
    <source>
        <dbReference type="ARBA" id="ARBA00022771"/>
    </source>
</evidence>
<feature type="compositionally biased region" description="Acidic residues" evidence="9">
    <location>
        <begin position="223"/>
        <end position="232"/>
    </location>
</feature>
<dbReference type="PANTHER" id="PTHR15710">
    <property type="entry name" value="E3 UBIQUITIN-PROTEIN LIGASE PRAJA"/>
    <property type="match status" value="1"/>
</dbReference>
<dbReference type="SUPFAM" id="SSF57850">
    <property type="entry name" value="RING/U-box"/>
    <property type="match status" value="1"/>
</dbReference>
<keyword evidence="4" id="KW-0479">Metal-binding</keyword>
<dbReference type="SMR" id="A0A843WYT2"/>
<dbReference type="GO" id="GO:0016567">
    <property type="term" value="P:protein ubiquitination"/>
    <property type="evidence" value="ECO:0007669"/>
    <property type="project" value="TreeGrafter"/>
</dbReference>
<evidence type="ECO:0000256" key="9">
    <source>
        <dbReference type="SAM" id="MobiDB-lite"/>
    </source>
</evidence>
<keyword evidence="3" id="KW-0808">Transferase</keyword>
<evidence type="ECO:0000256" key="2">
    <source>
        <dbReference type="ARBA" id="ARBA00012483"/>
    </source>
</evidence>
<dbReference type="InterPro" id="IPR013083">
    <property type="entry name" value="Znf_RING/FYVE/PHD"/>
</dbReference>
<dbReference type="OrthoDB" id="8062037at2759"/>
<dbReference type="Proteomes" id="UP000652761">
    <property type="component" value="Unassembled WGS sequence"/>
</dbReference>
<evidence type="ECO:0000256" key="1">
    <source>
        <dbReference type="ARBA" id="ARBA00000900"/>
    </source>
</evidence>
<evidence type="ECO:0000256" key="8">
    <source>
        <dbReference type="PROSITE-ProRule" id="PRU00175"/>
    </source>
</evidence>
<evidence type="ECO:0000256" key="4">
    <source>
        <dbReference type="ARBA" id="ARBA00022723"/>
    </source>
</evidence>
<dbReference type="Gene3D" id="3.30.40.10">
    <property type="entry name" value="Zinc/RING finger domain, C3HC4 (zinc finger)"/>
    <property type="match status" value="1"/>
</dbReference>
<name>A0A843WYT2_COLES</name>
<reference evidence="11" key="1">
    <citation type="submission" date="2017-07" db="EMBL/GenBank/DDBJ databases">
        <title>Taro Niue Genome Assembly and Annotation.</title>
        <authorList>
            <person name="Atibalentja N."/>
            <person name="Keating K."/>
            <person name="Fields C.J."/>
        </authorList>
    </citation>
    <scope>NUCLEOTIDE SEQUENCE</scope>
    <source>
        <strain evidence="11">Niue_2</strain>
        <tissue evidence="11">Leaf</tissue>
    </source>
</reference>
<dbReference type="Pfam" id="PF13639">
    <property type="entry name" value="zf-RING_2"/>
    <property type="match status" value="1"/>
</dbReference>
<keyword evidence="12" id="KW-1185">Reference proteome</keyword>
<dbReference type="SMART" id="SM00184">
    <property type="entry name" value="RING"/>
    <property type="match status" value="1"/>
</dbReference>
<proteinExistence type="predicted"/>
<evidence type="ECO:0000259" key="10">
    <source>
        <dbReference type="PROSITE" id="PS50089"/>
    </source>
</evidence>
<dbReference type="GO" id="GO:0008270">
    <property type="term" value="F:zinc ion binding"/>
    <property type="evidence" value="ECO:0007669"/>
    <property type="project" value="UniProtKB-KW"/>
</dbReference>
<sequence length="487" mass="53634">MGEVAALLFLPIDSEDDDDDGANSAPPCRVRPSVLAATSDRQIRRHCHRLSGRDYCHGDPGIFVPISSSPIPVSSSFRIGQGATPPLGSVSGSDSDDLDEEAAVAIDPFDPSMLRRRGGMGLDTFRDCACPLRVGAFDGAEELVSGYHVVGRGMGLGFGGEKLREEDSGFDRVDLESGSNWSDGFFDGGRSIALDSRGSNSEPLSSRDAEGLRGVVGFRSDSDSDAESEDDIPASSHSEDLYVSDEIEDVEMPLCWDCLRIEEESRGLDEDFDWEEVDGRVDEREFLSAVMVSGENRSMVQEEADAALENEGENEEDETARNIEWEVLLSVNDLQNNAAVEHEGAESYPGEEQEGFVYTSEYEILVGQFADHESFIKGNPPAARSVVERLPSVILTPLDVADDNAICAVCKDEILMEDKAKQLPCSHHYHADCILQWLRIRNTCPVCRYELPTDDLDYENWRVVQQSSNGGAMYESHVRHNFDIIDE</sequence>
<dbReference type="GO" id="GO:0005737">
    <property type="term" value="C:cytoplasm"/>
    <property type="evidence" value="ECO:0007669"/>
    <property type="project" value="TreeGrafter"/>
</dbReference>
<accession>A0A843WYT2</accession>
<feature type="region of interest" description="Disordered" evidence="9">
    <location>
        <begin position="196"/>
        <end position="240"/>
    </location>
</feature>
<evidence type="ECO:0000256" key="3">
    <source>
        <dbReference type="ARBA" id="ARBA00022679"/>
    </source>
</evidence>
<comment type="catalytic activity">
    <reaction evidence="1">
        <text>S-ubiquitinyl-[E2 ubiquitin-conjugating enzyme]-L-cysteine + [acceptor protein]-L-lysine = [E2 ubiquitin-conjugating enzyme]-L-cysteine + N(6)-ubiquitinyl-[acceptor protein]-L-lysine.</text>
        <dbReference type="EC" id="2.3.2.27"/>
    </reaction>
</comment>
<dbReference type="PROSITE" id="PS50089">
    <property type="entry name" value="ZF_RING_2"/>
    <property type="match status" value="1"/>
</dbReference>
<keyword evidence="7" id="KW-0862">Zinc</keyword>
<dbReference type="EC" id="2.3.2.27" evidence="2"/>
<dbReference type="AlphaFoldDB" id="A0A843WYT2"/>
<gene>
    <name evidence="11" type="ORF">Taro_044701</name>
</gene>
<keyword evidence="6" id="KW-0833">Ubl conjugation pathway</keyword>
<comment type="caution">
    <text evidence="11">The sequence shown here is derived from an EMBL/GenBank/DDBJ whole genome shotgun (WGS) entry which is preliminary data.</text>
</comment>